<dbReference type="InterPro" id="IPR014726">
    <property type="entry name" value="Ribosomal_uL2_dom3"/>
</dbReference>
<dbReference type="NCBIfam" id="TIGR00231">
    <property type="entry name" value="small_GTP"/>
    <property type="match status" value="1"/>
</dbReference>
<evidence type="ECO:0000256" key="2">
    <source>
        <dbReference type="ARBA" id="ARBA00006540"/>
    </source>
</evidence>
<dbReference type="SUPFAM" id="SSF54686">
    <property type="entry name" value="Ribosomal protein L16p/L10e"/>
    <property type="match status" value="1"/>
</dbReference>
<dbReference type="PROSITE" id="PS00361">
    <property type="entry name" value="RIBOSOMAL_S10"/>
    <property type="match status" value="1"/>
</dbReference>
<dbReference type="InterPro" id="IPR014721">
    <property type="entry name" value="Ribsml_uS5_D2-typ_fold_subgr"/>
</dbReference>
<dbReference type="Gene3D" id="3.30.160.810">
    <property type="match status" value="1"/>
</dbReference>
<dbReference type="PROSITE" id="PS00301">
    <property type="entry name" value="G_TR_1"/>
    <property type="match status" value="1"/>
</dbReference>
<dbReference type="PRINTS" id="PR00060">
    <property type="entry name" value="RIBOSOMALL16"/>
</dbReference>
<dbReference type="InterPro" id="IPR022671">
    <property type="entry name" value="Ribosomal_uL2_CS"/>
</dbReference>
<comment type="caution">
    <text evidence="21">The sequence shown here is derived from an EMBL/GenBank/DDBJ whole genome shotgun (WGS) entry which is preliminary data.</text>
</comment>
<dbReference type="SUPFAM" id="SSF54999">
    <property type="entry name" value="Ribosomal protein S10"/>
    <property type="match status" value="1"/>
</dbReference>
<comment type="similarity">
    <text evidence="3">Belongs to the universal ribosomal protein uS10 family.</text>
</comment>
<dbReference type="SUPFAM" id="SSF52540">
    <property type="entry name" value="P-loop containing nucleoside triphosphate hydrolases"/>
    <property type="match status" value="1"/>
</dbReference>
<dbReference type="SMART" id="SM00889">
    <property type="entry name" value="EFG_IV"/>
    <property type="match status" value="1"/>
</dbReference>
<dbReference type="InterPro" id="IPR005712">
    <property type="entry name" value="Ribosomal_uS5_bac-type"/>
</dbReference>
<dbReference type="EMBL" id="JAJSOF020000016">
    <property type="protein sequence ID" value="KAJ4440764.1"/>
    <property type="molecule type" value="Genomic_DNA"/>
</dbReference>
<dbReference type="InterPro" id="IPR044892">
    <property type="entry name" value="Ribosomal_L3_dom_3_arc_sf"/>
</dbReference>
<dbReference type="InterPro" id="IPR047873">
    <property type="entry name" value="Ribosomal_uL16"/>
</dbReference>
<dbReference type="PANTHER" id="PTHR43261:SF1">
    <property type="entry name" value="RIBOSOME-RELEASING FACTOR 2, MITOCHONDRIAL"/>
    <property type="match status" value="1"/>
</dbReference>
<comment type="similarity">
    <text evidence="4">Belongs to the universal ribosomal protein uS7 family.</text>
</comment>
<dbReference type="SUPFAM" id="SSF50104">
    <property type="entry name" value="Translation proteins SH3-like domain"/>
    <property type="match status" value="1"/>
</dbReference>
<dbReference type="InterPro" id="IPR022669">
    <property type="entry name" value="Ribosomal_uL2_C"/>
</dbReference>
<protein>
    <recommendedName>
        <fullName evidence="12">Large ribosomal subunit protein uL3m</fullName>
    </recommendedName>
    <alternativeName>
        <fullName evidence="14">39S ribosomal protein L16, mitochondrial</fullName>
    </alternativeName>
    <alternativeName>
        <fullName evidence="13">39S ribosomal protein L3, mitochondrial</fullName>
    </alternativeName>
</protein>
<comment type="similarity">
    <text evidence="16">Belongs to the universal ribosomal protein uS5 family.</text>
</comment>
<dbReference type="InterPro" id="IPR009000">
    <property type="entry name" value="Transl_B-barrel_sf"/>
</dbReference>
<comment type="similarity">
    <text evidence="5">Belongs to the universal ribosomal protein uL16 family.</text>
</comment>
<dbReference type="NCBIfam" id="TIGR01049">
    <property type="entry name" value="rpsJ_bact"/>
    <property type="match status" value="1"/>
</dbReference>
<reference evidence="21 22" key="1">
    <citation type="journal article" date="2022" name="Allergy">
        <title>Genome assembly and annotation of Periplaneta americana reveal a comprehensive cockroach allergen profile.</title>
        <authorList>
            <person name="Wang L."/>
            <person name="Xiong Q."/>
            <person name="Saelim N."/>
            <person name="Wang L."/>
            <person name="Nong W."/>
            <person name="Wan A.T."/>
            <person name="Shi M."/>
            <person name="Liu X."/>
            <person name="Cao Q."/>
            <person name="Hui J.H.L."/>
            <person name="Sookrung N."/>
            <person name="Leung T.F."/>
            <person name="Tungtrongchitr A."/>
            <person name="Tsui S.K.W."/>
        </authorList>
    </citation>
    <scope>NUCLEOTIDE SEQUENCE [LARGE SCALE GENOMIC DNA]</scope>
    <source>
        <strain evidence="21">PWHHKU_190912</strain>
    </source>
</reference>
<evidence type="ECO:0000256" key="3">
    <source>
        <dbReference type="ARBA" id="ARBA00007102"/>
    </source>
</evidence>
<accession>A0ABQ8T3X8</accession>
<dbReference type="InterPro" id="IPR005225">
    <property type="entry name" value="Small_GTP-bd"/>
</dbReference>
<feature type="region of interest" description="Disordered" evidence="18">
    <location>
        <begin position="604"/>
        <end position="629"/>
    </location>
</feature>
<dbReference type="InterPro" id="IPR000597">
    <property type="entry name" value="Ribosomal_uL3"/>
</dbReference>
<dbReference type="PROSITE" id="PS00701">
    <property type="entry name" value="RIBOSOMAL_L16_2"/>
    <property type="match status" value="1"/>
</dbReference>
<dbReference type="InterPro" id="IPR018268">
    <property type="entry name" value="Ribosomal_uS10_CS"/>
</dbReference>
<evidence type="ECO:0000256" key="7">
    <source>
        <dbReference type="ARBA" id="ARBA00022741"/>
    </source>
</evidence>
<dbReference type="InterPro" id="IPR020798">
    <property type="entry name" value="Ribosomal_uL16_CS"/>
</dbReference>
<dbReference type="PROSITE" id="PS51722">
    <property type="entry name" value="G_TR_2"/>
    <property type="match status" value="1"/>
</dbReference>
<dbReference type="InterPro" id="IPR001848">
    <property type="entry name" value="Ribosomal_uS10"/>
</dbReference>
<evidence type="ECO:0000256" key="13">
    <source>
        <dbReference type="ARBA" id="ARBA00035396"/>
    </source>
</evidence>
<dbReference type="InterPro" id="IPR027417">
    <property type="entry name" value="P-loop_NTPase"/>
</dbReference>
<dbReference type="InterPro" id="IPR036419">
    <property type="entry name" value="Ribosomal_S3_C_sf"/>
</dbReference>
<dbReference type="NCBIfam" id="TIGR01164">
    <property type="entry name" value="rplP_bact"/>
    <property type="match status" value="1"/>
</dbReference>
<comment type="similarity">
    <text evidence="2 17">Belongs to the universal ribosomal protein uL3 family.</text>
</comment>
<name>A0ABQ8T3X8_PERAM</name>
<evidence type="ECO:0000256" key="15">
    <source>
        <dbReference type="PROSITE-ProRule" id="PRU00268"/>
    </source>
</evidence>
<dbReference type="InterPro" id="IPR020568">
    <property type="entry name" value="Ribosomal_Su5_D2-typ_SF"/>
</dbReference>
<comment type="similarity">
    <text evidence="1">Belongs to the universal ribosomal protein uL2 family.</text>
</comment>
<proteinExistence type="inferred from homology"/>
<dbReference type="Pfam" id="PF00009">
    <property type="entry name" value="GTP_EFTU"/>
    <property type="match status" value="1"/>
</dbReference>
<dbReference type="SMART" id="SM01382">
    <property type="entry name" value="Ribosomal_L2_C"/>
    <property type="match status" value="1"/>
</dbReference>
<organism evidence="21 22">
    <name type="scientific">Periplaneta americana</name>
    <name type="common">American cockroach</name>
    <name type="synonym">Blatta americana</name>
    <dbReference type="NCBI Taxonomy" id="6978"/>
    <lineage>
        <taxon>Eukaryota</taxon>
        <taxon>Metazoa</taxon>
        <taxon>Ecdysozoa</taxon>
        <taxon>Arthropoda</taxon>
        <taxon>Hexapoda</taxon>
        <taxon>Insecta</taxon>
        <taxon>Pterygota</taxon>
        <taxon>Neoptera</taxon>
        <taxon>Polyneoptera</taxon>
        <taxon>Dictyoptera</taxon>
        <taxon>Blattodea</taxon>
        <taxon>Blattoidea</taxon>
        <taxon>Blattidae</taxon>
        <taxon>Blattinae</taxon>
        <taxon>Periplaneta</taxon>
    </lineage>
</organism>
<dbReference type="Pfam" id="PF00338">
    <property type="entry name" value="Ribosomal_S10"/>
    <property type="match status" value="1"/>
</dbReference>
<dbReference type="InterPro" id="IPR031157">
    <property type="entry name" value="G_TR_CS"/>
</dbReference>
<evidence type="ECO:0000256" key="11">
    <source>
        <dbReference type="ARBA" id="ARBA00023274"/>
    </source>
</evidence>
<dbReference type="SUPFAM" id="SSF50447">
    <property type="entry name" value="Translation proteins"/>
    <property type="match status" value="2"/>
</dbReference>
<dbReference type="Pfam" id="PF03719">
    <property type="entry name" value="Ribosomal_S5_C"/>
    <property type="match status" value="1"/>
</dbReference>
<dbReference type="SUPFAM" id="SSF54821">
    <property type="entry name" value="Ribosomal protein S3 C-terminal domain"/>
    <property type="match status" value="1"/>
</dbReference>
<dbReference type="InterPro" id="IPR036920">
    <property type="entry name" value="Ribosomal_uL16_sf"/>
</dbReference>
<dbReference type="Pfam" id="PF00252">
    <property type="entry name" value="Ribosomal_L16"/>
    <property type="match status" value="1"/>
</dbReference>
<dbReference type="SMART" id="SM01403">
    <property type="entry name" value="Ribosomal_S10"/>
    <property type="match status" value="1"/>
</dbReference>
<dbReference type="Gene3D" id="2.30.30.30">
    <property type="match status" value="1"/>
</dbReference>
<dbReference type="PROSITE" id="PS00467">
    <property type="entry name" value="RIBOSOMAL_L2"/>
    <property type="match status" value="1"/>
</dbReference>
<dbReference type="InterPro" id="IPR000795">
    <property type="entry name" value="T_Tr_GTP-bd_dom"/>
</dbReference>
<dbReference type="Pfam" id="PF00333">
    <property type="entry name" value="Ribosomal_S5"/>
    <property type="match status" value="1"/>
</dbReference>
<gene>
    <name evidence="21" type="ORF">ANN_28139</name>
</gene>
<dbReference type="Gene3D" id="3.40.50.300">
    <property type="entry name" value="P-loop containing nucleotide triphosphate hydrolases"/>
    <property type="match status" value="1"/>
</dbReference>
<evidence type="ECO:0000256" key="10">
    <source>
        <dbReference type="ARBA" id="ARBA00023134"/>
    </source>
</evidence>
<dbReference type="PROSITE" id="PS50881">
    <property type="entry name" value="S5_DSRBD"/>
    <property type="match status" value="1"/>
</dbReference>
<dbReference type="PANTHER" id="PTHR43261">
    <property type="entry name" value="TRANSLATION ELONGATION FACTOR G-RELATED"/>
    <property type="match status" value="1"/>
</dbReference>
<evidence type="ECO:0000256" key="5">
    <source>
        <dbReference type="ARBA" id="ARBA00008931"/>
    </source>
</evidence>
<keyword evidence="11 15" id="KW-0687">Ribonucleoprotein</keyword>
<dbReference type="InterPro" id="IPR019927">
    <property type="entry name" value="Ribosomal_uL3_bac/org-type"/>
</dbReference>
<dbReference type="Gene3D" id="3.30.70.600">
    <property type="entry name" value="Ribosomal protein S10 domain"/>
    <property type="match status" value="1"/>
</dbReference>
<dbReference type="SUPFAM" id="SSF54768">
    <property type="entry name" value="dsRNA-binding domain-like"/>
    <property type="match status" value="1"/>
</dbReference>
<dbReference type="InterPro" id="IPR014722">
    <property type="entry name" value="Rib_uL2_dom2"/>
</dbReference>
<dbReference type="InterPro" id="IPR005880">
    <property type="entry name" value="Ribosomal_uL2_bac/org-type"/>
</dbReference>
<dbReference type="InterPro" id="IPR013810">
    <property type="entry name" value="Ribosomal_uS5_N"/>
</dbReference>
<keyword evidence="8" id="KW-0648">Protein biosynthesis</keyword>
<evidence type="ECO:0000256" key="1">
    <source>
        <dbReference type="ARBA" id="ARBA00005636"/>
    </source>
</evidence>
<dbReference type="Gene3D" id="4.10.960.10">
    <property type="entry name" value="Ribosomal protein L3, domain 3"/>
    <property type="match status" value="1"/>
</dbReference>
<dbReference type="InterPro" id="IPR016180">
    <property type="entry name" value="Ribosomal_uL16_dom"/>
</dbReference>
<feature type="region of interest" description="Disordered" evidence="18">
    <location>
        <begin position="731"/>
        <end position="780"/>
    </location>
</feature>
<dbReference type="Pfam" id="PF00297">
    <property type="entry name" value="Ribosomal_L3"/>
    <property type="match status" value="1"/>
</dbReference>
<feature type="domain" description="S5 DRBM" evidence="19">
    <location>
        <begin position="933"/>
        <end position="996"/>
    </location>
</feature>
<evidence type="ECO:0000256" key="17">
    <source>
        <dbReference type="RuleBase" id="RU003905"/>
    </source>
</evidence>
<dbReference type="HAMAP" id="MF_00508">
    <property type="entry name" value="Ribosomal_uS10"/>
    <property type="match status" value="1"/>
</dbReference>
<dbReference type="Gene3D" id="1.10.455.10">
    <property type="entry name" value="Ribosomal protein S7 domain"/>
    <property type="match status" value="1"/>
</dbReference>
<dbReference type="Gene3D" id="4.10.950.10">
    <property type="entry name" value="Ribosomal protein L2, domain 3"/>
    <property type="match status" value="1"/>
</dbReference>
<keyword evidence="7" id="KW-0547">Nucleotide-binding</keyword>
<evidence type="ECO:0000313" key="22">
    <source>
        <dbReference type="Proteomes" id="UP001148838"/>
    </source>
</evidence>
<keyword evidence="22" id="KW-1185">Reference proteome</keyword>
<dbReference type="Gene3D" id="3.30.230.10">
    <property type="match status" value="1"/>
</dbReference>
<evidence type="ECO:0000256" key="4">
    <source>
        <dbReference type="ARBA" id="ARBA00007151"/>
    </source>
</evidence>
<dbReference type="Proteomes" id="UP001148838">
    <property type="component" value="Unassembled WGS sequence"/>
</dbReference>
<dbReference type="InterPro" id="IPR005517">
    <property type="entry name" value="Transl_elong_EFG/EF2_IV"/>
</dbReference>
<evidence type="ECO:0000259" key="19">
    <source>
        <dbReference type="PROSITE" id="PS50881"/>
    </source>
</evidence>
<comment type="similarity">
    <text evidence="6">Belongs to the universal ribosomal protein uS3 family.</text>
</comment>
<evidence type="ECO:0000259" key="20">
    <source>
        <dbReference type="PROSITE" id="PS51722"/>
    </source>
</evidence>
<dbReference type="NCBIfam" id="NF001861">
    <property type="entry name" value="PRK00596.1"/>
    <property type="match status" value="1"/>
</dbReference>
<dbReference type="InterPro" id="IPR036838">
    <property type="entry name" value="Ribosomal_uS10_dom_sf"/>
</dbReference>
<dbReference type="CDD" id="cd01433">
    <property type="entry name" value="Ribosomal_L16_L10e"/>
    <property type="match status" value="1"/>
</dbReference>
<keyword evidence="9 15" id="KW-0689">Ribosomal protein</keyword>
<dbReference type="Pfam" id="PF03947">
    <property type="entry name" value="Ribosomal_L2_C"/>
    <property type="match status" value="1"/>
</dbReference>
<dbReference type="Gene3D" id="3.90.1170.10">
    <property type="entry name" value="Ribosomal protein L10e/L16"/>
    <property type="match status" value="1"/>
</dbReference>
<dbReference type="PROSITE" id="PS00586">
    <property type="entry name" value="RIBOSOMAL_L16_1"/>
    <property type="match status" value="1"/>
</dbReference>
<dbReference type="NCBIfam" id="TIGR01171">
    <property type="entry name" value="rplB_bact"/>
    <property type="match status" value="1"/>
</dbReference>
<dbReference type="InterPro" id="IPR008991">
    <property type="entry name" value="Translation_prot_SH3-like_sf"/>
</dbReference>
<dbReference type="InterPro" id="IPR036823">
    <property type="entry name" value="Ribosomal_uS7_dom_sf"/>
</dbReference>
<evidence type="ECO:0000256" key="6">
    <source>
        <dbReference type="ARBA" id="ARBA00010761"/>
    </source>
</evidence>
<dbReference type="Gene3D" id="3.30.160.20">
    <property type="match status" value="1"/>
</dbReference>
<dbReference type="SUPFAM" id="SSF54211">
    <property type="entry name" value="Ribosomal protein S5 domain 2-like"/>
    <property type="match status" value="2"/>
</dbReference>
<dbReference type="InterPro" id="IPR005324">
    <property type="entry name" value="Ribosomal_uS5_C"/>
</dbReference>
<evidence type="ECO:0000256" key="16">
    <source>
        <dbReference type="RuleBase" id="RU003823"/>
    </source>
</evidence>
<dbReference type="NCBIfam" id="TIGR03625">
    <property type="entry name" value="L3_bact"/>
    <property type="match status" value="1"/>
</dbReference>
<sequence length="1089" mass="120036">MERIDSIKEKEEKSALEIWKEGLKNVMPHVEVRSRRMGGANIQVPVPISSNSKITKAMKLLISCASIRNEKTMARKLASEILDAFREQGEAVKRKERINHKLGEVHDGAATMDWMLQEQERGITITSAATCCNWIYKNKKYQINIIDTPGHVDFTVEVERSLRVLDGMVVLFSAVDGVEPQSETVWRQADKYDIPRIAFVNKMDRQGADFYNVCLQIEKMLGANSVPLQIPIGSGDNFRGVVDLIANKAIVWDDNNYGVTFQEIPIPYEMKNMVNDYHNKLIESLSEHDDSIMEKFLIGAGDIAAVVGFKDIKTGDTLCDEKFPILLENISFPEPVIGLAIEPKFKSDIDKMKPGNPGESGLEFVNKIKGGNIPKEYIPSIEKGCKEMMKNGPLSGYEIESAKITILDGSYHPVDSDQLSFEIAGKKLDKSAERIVNSVLPTGVVLNGPVPLPTEKKIFTVLRSPHVNKKSREQFLLPTHKRLLQIHNASSKTVDALMKLELPSGVEAEIKVKTMEKDGYSAIQLGIIDKKEKHTTKALQGHFRKSGIFPKKKLLEFKDVLSPSIKLGSQININSFVEGELVDVRGITKGKGFQGVVKRHKFSGVGERSHGQHNRLRAPGSVGAGSDPSRIFKGKKMAGRMGGKHNVPFNVGNSTSLSEIPLGTNISCIELRPGQGAKIARSAGAYAQLFAKDGKYATIKFPSGEIRMVMINCMATIGIVSNPDHQLETYGKAGKNRHYGKRPRTRGVAMNPVDHPMGGGEGKASGGIPRNRRKGGDEVDTVRKELKKLTKKEVQINISEVRRPELDAPLIAKSLVRQLENRISYKKAIKLSILSAMRMNAQGIKIQISGRLNGAEMARCLYGIKALEGAWVTSRQLEAARVAATRYMKREGKLWINVFPDKPATRKPQEVRMGKGKGPVEFWVSVVKPGLELKERLVGVTRVCKVTKGRRYFSFSAIVIKGNENGMVGYGFGKSKEAPDAIHKAGEQAKRSLCKVCISNGTIPHEQEAKYGGAHILIKPASEGTGIIAGGPLRAVLEAAGLRNVLSKSKGSSNPHNVIKATIKALSYMRDVKKIAKQRGISIRKVYNG</sequence>
<feature type="domain" description="Tr-type G" evidence="20">
    <location>
        <begin position="96"/>
        <end position="298"/>
    </location>
</feature>
<evidence type="ECO:0000313" key="21">
    <source>
        <dbReference type="EMBL" id="KAJ4440764.1"/>
    </source>
</evidence>
<evidence type="ECO:0000256" key="8">
    <source>
        <dbReference type="ARBA" id="ARBA00022917"/>
    </source>
</evidence>
<evidence type="ECO:0000256" key="18">
    <source>
        <dbReference type="SAM" id="MobiDB-lite"/>
    </source>
</evidence>
<dbReference type="InterPro" id="IPR027486">
    <property type="entry name" value="Ribosomal_uS10_dom"/>
</dbReference>
<evidence type="ECO:0000256" key="12">
    <source>
        <dbReference type="ARBA" id="ARBA00035209"/>
    </source>
</evidence>
<dbReference type="SUPFAM" id="SSF47973">
    <property type="entry name" value="Ribosomal protein S7"/>
    <property type="match status" value="1"/>
</dbReference>
<evidence type="ECO:0000256" key="9">
    <source>
        <dbReference type="ARBA" id="ARBA00022980"/>
    </source>
</evidence>
<dbReference type="InterPro" id="IPR019926">
    <property type="entry name" value="Ribosomal_uL3_CS"/>
</dbReference>
<dbReference type="NCBIfam" id="TIGR01021">
    <property type="entry name" value="rpsE_bact"/>
    <property type="match status" value="1"/>
</dbReference>
<dbReference type="PROSITE" id="PS00474">
    <property type="entry name" value="RIBOSOMAL_L3"/>
    <property type="match status" value="1"/>
</dbReference>
<evidence type="ECO:0000256" key="14">
    <source>
        <dbReference type="ARBA" id="ARBA00035440"/>
    </source>
</evidence>
<keyword evidence="10" id="KW-0342">GTP-binding</keyword>
<dbReference type="HAMAP" id="MF_01307_B">
    <property type="entry name" value="Ribosomal_uS5_B"/>
    <property type="match status" value="1"/>
</dbReference>
<dbReference type="InterPro" id="IPR000114">
    <property type="entry name" value="Ribosomal_uL16_bact-type"/>
</dbReference>
<feature type="compositionally biased region" description="Basic residues" evidence="18">
    <location>
        <begin position="734"/>
        <end position="745"/>
    </location>
</feature>